<evidence type="ECO:0000313" key="2">
    <source>
        <dbReference type="EMBL" id="CAE05174.2"/>
    </source>
</evidence>
<name>Q7F9J3_ORYSJ</name>
<sequence>MAHLHDADFRPEMFVPEGTNIEAPWEGGHQGRTSPFKVISRGLMRRAIIEQITNLCVEFVDWHYRDRVLGRVLVKARYKSANDVPSEGALDDASMGWGIPAPTSPSTGRNVGAPPPIRSDVTGDRPVTVRSRPIDVGQSGSAARPPLPH</sequence>
<gene>
    <name evidence="2" type="primary">OSJNBa0013A04.11</name>
</gene>
<organism evidence="2 3">
    <name type="scientific">Oryza sativa subsp. japonica</name>
    <name type="common">Rice</name>
    <dbReference type="NCBI Taxonomy" id="39947"/>
    <lineage>
        <taxon>Eukaryota</taxon>
        <taxon>Viridiplantae</taxon>
        <taxon>Streptophyta</taxon>
        <taxon>Embryophyta</taxon>
        <taxon>Tracheophyta</taxon>
        <taxon>Spermatophyta</taxon>
        <taxon>Magnoliopsida</taxon>
        <taxon>Liliopsida</taxon>
        <taxon>Poales</taxon>
        <taxon>Poaceae</taxon>
        <taxon>BOP clade</taxon>
        <taxon>Oryzoideae</taxon>
        <taxon>Oryzeae</taxon>
        <taxon>Oryzinae</taxon>
        <taxon>Oryza</taxon>
        <taxon>Oryza sativa</taxon>
    </lineage>
</organism>
<evidence type="ECO:0000313" key="3">
    <source>
        <dbReference type="Proteomes" id="UP000000763"/>
    </source>
</evidence>
<reference evidence="3" key="2">
    <citation type="journal article" date="2008" name="Nucleic Acids Res.">
        <title>The rice annotation project database (RAP-DB): 2008 update.</title>
        <authorList>
            <consortium name="The rice annotation project (RAP)"/>
        </authorList>
    </citation>
    <scope>GENOME REANNOTATION</scope>
    <source>
        <strain evidence="3">cv. Nipponbare</strain>
    </source>
</reference>
<dbReference type="AlphaFoldDB" id="Q7F9J3"/>
<proteinExistence type="predicted"/>
<reference evidence="3" key="1">
    <citation type="journal article" date="2005" name="Nature">
        <title>The map-based sequence of the rice genome.</title>
        <authorList>
            <consortium name="International rice genome sequencing project (IRGSP)"/>
            <person name="Matsumoto T."/>
            <person name="Wu J."/>
            <person name="Kanamori H."/>
            <person name="Katayose Y."/>
            <person name="Fujisawa M."/>
            <person name="Namiki N."/>
            <person name="Mizuno H."/>
            <person name="Yamamoto K."/>
            <person name="Antonio B.A."/>
            <person name="Baba T."/>
            <person name="Sakata K."/>
            <person name="Nagamura Y."/>
            <person name="Aoki H."/>
            <person name="Arikawa K."/>
            <person name="Arita K."/>
            <person name="Bito T."/>
            <person name="Chiden Y."/>
            <person name="Fujitsuka N."/>
            <person name="Fukunaka R."/>
            <person name="Hamada M."/>
            <person name="Harada C."/>
            <person name="Hayashi A."/>
            <person name="Hijishita S."/>
            <person name="Honda M."/>
            <person name="Hosokawa S."/>
            <person name="Ichikawa Y."/>
            <person name="Idonuma A."/>
            <person name="Iijima M."/>
            <person name="Ikeda M."/>
            <person name="Ikeno M."/>
            <person name="Ito K."/>
            <person name="Ito S."/>
            <person name="Ito T."/>
            <person name="Ito Y."/>
            <person name="Ito Y."/>
            <person name="Iwabuchi A."/>
            <person name="Kamiya K."/>
            <person name="Karasawa W."/>
            <person name="Kurita K."/>
            <person name="Katagiri S."/>
            <person name="Kikuta A."/>
            <person name="Kobayashi H."/>
            <person name="Kobayashi N."/>
            <person name="Machita K."/>
            <person name="Maehara T."/>
            <person name="Masukawa M."/>
            <person name="Mizubayashi T."/>
            <person name="Mukai Y."/>
            <person name="Nagasaki H."/>
            <person name="Nagata Y."/>
            <person name="Naito S."/>
            <person name="Nakashima M."/>
            <person name="Nakama Y."/>
            <person name="Nakamichi Y."/>
            <person name="Nakamura M."/>
            <person name="Meguro A."/>
            <person name="Negishi M."/>
            <person name="Ohta I."/>
            <person name="Ohta T."/>
            <person name="Okamoto M."/>
            <person name="Ono N."/>
            <person name="Saji S."/>
            <person name="Sakaguchi M."/>
            <person name="Sakai K."/>
            <person name="Shibata M."/>
            <person name="Shimokawa T."/>
            <person name="Song J."/>
            <person name="Takazaki Y."/>
            <person name="Terasawa K."/>
            <person name="Tsugane M."/>
            <person name="Tsuji K."/>
            <person name="Ueda S."/>
            <person name="Waki K."/>
            <person name="Yamagata H."/>
            <person name="Yamamoto M."/>
            <person name="Yamamoto S."/>
            <person name="Yamane H."/>
            <person name="Yoshiki S."/>
            <person name="Yoshihara R."/>
            <person name="Yukawa K."/>
            <person name="Zhong H."/>
            <person name="Yano M."/>
            <person name="Yuan Q."/>
            <person name="Ouyang S."/>
            <person name="Liu J."/>
            <person name="Jones K.M."/>
            <person name="Gansberger K."/>
            <person name="Moffat K."/>
            <person name="Hill J."/>
            <person name="Bera J."/>
            <person name="Fadrosh D."/>
            <person name="Jin S."/>
            <person name="Johri S."/>
            <person name="Kim M."/>
            <person name="Overton L."/>
            <person name="Reardon M."/>
            <person name="Tsitrin T."/>
            <person name="Vuong H."/>
            <person name="Weaver B."/>
            <person name="Ciecko A."/>
            <person name="Tallon L."/>
            <person name="Jackson J."/>
            <person name="Pai G."/>
            <person name="Aken S.V."/>
            <person name="Utterback T."/>
            <person name="Reidmuller S."/>
            <person name="Feldblyum T."/>
            <person name="Hsiao J."/>
            <person name="Zismann V."/>
            <person name="Iobst S."/>
            <person name="de Vazeille A.R."/>
            <person name="Buell C.R."/>
            <person name="Ying K."/>
            <person name="Li Y."/>
            <person name="Lu T."/>
            <person name="Huang Y."/>
            <person name="Zhao Q."/>
            <person name="Feng Q."/>
            <person name="Zhang L."/>
            <person name="Zhu J."/>
            <person name="Weng Q."/>
            <person name="Mu J."/>
            <person name="Lu Y."/>
            <person name="Fan D."/>
            <person name="Liu Y."/>
            <person name="Guan J."/>
            <person name="Zhang Y."/>
            <person name="Yu S."/>
            <person name="Liu X."/>
            <person name="Zhang Y."/>
            <person name="Hong G."/>
            <person name="Han B."/>
            <person name="Choisne N."/>
            <person name="Demange N."/>
            <person name="Orjeda G."/>
            <person name="Samain S."/>
            <person name="Cattolico L."/>
            <person name="Pelletier E."/>
            <person name="Couloux A."/>
            <person name="Segurens B."/>
            <person name="Wincker P."/>
            <person name="D'Hont A."/>
            <person name="Scarpelli C."/>
            <person name="Weissenbach J."/>
            <person name="Salanoubat M."/>
            <person name="Quetier F."/>
            <person name="Yu Y."/>
            <person name="Kim H.R."/>
            <person name="Rambo T."/>
            <person name="Currie J."/>
            <person name="Collura K."/>
            <person name="Luo M."/>
            <person name="Yang T."/>
            <person name="Ammiraju J.S.S."/>
            <person name="Engler F."/>
            <person name="Soderlund C."/>
            <person name="Wing R.A."/>
            <person name="Palmer L.E."/>
            <person name="de la Bastide M."/>
            <person name="Spiegel L."/>
            <person name="Nascimento L."/>
            <person name="Zutavern T."/>
            <person name="O'Shaughnessy A."/>
            <person name="Dike S."/>
            <person name="Dedhia N."/>
            <person name="Preston R."/>
            <person name="Balija V."/>
            <person name="McCombie W.R."/>
            <person name="Chow T."/>
            <person name="Chen H."/>
            <person name="Chung M."/>
            <person name="Chen C."/>
            <person name="Shaw J."/>
            <person name="Wu H."/>
            <person name="Hsiao K."/>
            <person name="Chao Y."/>
            <person name="Chu M."/>
            <person name="Cheng C."/>
            <person name="Hour A."/>
            <person name="Lee P."/>
            <person name="Lin S."/>
            <person name="Lin Y."/>
            <person name="Liou J."/>
            <person name="Liu S."/>
            <person name="Hsing Y."/>
            <person name="Raghuvanshi S."/>
            <person name="Mohanty A."/>
            <person name="Bharti A.K."/>
            <person name="Gaur A."/>
            <person name="Gupta V."/>
            <person name="Kumar D."/>
            <person name="Ravi V."/>
            <person name="Vij S."/>
            <person name="Kapur A."/>
            <person name="Khurana P."/>
            <person name="Khurana P."/>
            <person name="Khurana J.P."/>
            <person name="Tyagi A.K."/>
            <person name="Gaikwad K."/>
            <person name="Singh A."/>
            <person name="Dalal V."/>
            <person name="Srivastava S."/>
            <person name="Dixit A."/>
            <person name="Pal A.K."/>
            <person name="Ghazi I.A."/>
            <person name="Yadav M."/>
            <person name="Pandit A."/>
            <person name="Bhargava A."/>
            <person name="Sureshbabu K."/>
            <person name="Batra K."/>
            <person name="Sharma T.R."/>
            <person name="Mohapatra T."/>
            <person name="Singh N.K."/>
            <person name="Messing J."/>
            <person name="Nelson A.B."/>
            <person name="Fuks G."/>
            <person name="Kavchok S."/>
            <person name="Keizer G."/>
            <person name="Linton E."/>
            <person name="Llaca V."/>
            <person name="Song R."/>
            <person name="Tanyolac B."/>
            <person name="Young S."/>
            <person name="Ho-Il K."/>
            <person name="Hahn J.H."/>
            <person name="Sangsakoo G."/>
            <person name="Vanavichit A."/>
            <person name="de Mattos Luiz.A.T."/>
            <person name="Zimmer P.D."/>
            <person name="Malone G."/>
            <person name="Dellagostin O."/>
            <person name="de Oliveira A.C."/>
            <person name="Bevan M."/>
            <person name="Bancroft I."/>
            <person name="Minx P."/>
            <person name="Cordum H."/>
            <person name="Wilson R."/>
            <person name="Cheng Z."/>
            <person name="Jin W."/>
            <person name="Jiang J."/>
            <person name="Leong S.A."/>
            <person name="Iwama H."/>
            <person name="Gojobori T."/>
            <person name="Itoh T."/>
            <person name="Niimura Y."/>
            <person name="Fujii Y."/>
            <person name="Habara T."/>
            <person name="Sakai H."/>
            <person name="Sato Y."/>
            <person name="Wilson G."/>
            <person name="Kumar K."/>
            <person name="McCouch S."/>
            <person name="Juretic N."/>
            <person name="Hoen D."/>
            <person name="Wright S."/>
            <person name="Bruskiewich R."/>
            <person name="Bureau T."/>
            <person name="Miyao A."/>
            <person name="Hirochika H."/>
            <person name="Nishikawa T."/>
            <person name="Kadowaki K."/>
            <person name="Sugiura M."/>
            <person name="Burr B."/>
            <person name="Sasaki T."/>
        </authorList>
    </citation>
    <scope>NUCLEOTIDE SEQUENCE [LARGE SCALE GENOMIC DNA]</scope>
    <source>
        <strain evidence="3">cv. Nipponbare</strain>
    </source>
</reference>
<evidence type="ECO:0000256" key="1">
    <source>
        <dbReference type="SAM" id="MobiDB-lite"/>
    </source>
</evidence>
<protein>
    <submittedName>
        <fullName evidence="2">OSJNBa0013A04.11 protein</fullName>
    </submittedName>
</protein>
<dbReference type="Proteomes" id="UP000000763">
    <property type="component" value="Chromosome 4"/>
</dbReference>
<feature type="region of interest" description="Disordered" evidence="1">
    <location>
        <begin position="82"/>
        <end position="149"/>
    </location>
</feature>
<dbReference type="EMBL" id="AL731583">
    <property type="protein sequence ID" value="CAE05174.2"/>
    <property type="molecule type" value="Genomic_DNA"/>
</dbReference>
<accession>Q7F9J3</accession>